<comment type="subcellular location">
    <subcellularLocation>
        <location evidence="1">Membrane</location>
    </subcellularLocation>
</comment>
<evidence type="ECO:0000313" key="8">
    <source>
        <dbReference type="Proteomes" id="UP000663881"/>
    </source>
</evidence>
<reference evidence="7" key="1">
    <citation type="submission" date="2021-02" db="EMBL/GenBank/DDBJ databases">
        <authorList>
            <person name="Nowell W R."/>
        </authorList>
    </citation>
    <scope>NUCLEOTIDE SEQUENCE</scope>
</reference>
<evidence type="ECO:0000256" key="4">
    <source>
        <dbReference type="ARBA" id="ARBA00023136"/>
    </source>
</evidence>
<dbReference type="PROSITE" id="PS50262">
    <property type="entry name" value="G_PROTEIN_RECEP_F1_2"/>
    <property type="match status" value="1"/>
</dbReference>
<dbReference type="Proteomes" id="UP000663881">
    <property type="component" value="Unassembled WGS sequence"/>
</dbReference>
<feature type="domain" description="G-protein coupled receptors family 1 profile" evidence="6">
    <location>
        <begin position="33"/>
        <end position="135"/>
    </location>
</feature>
<feature type="transmembrane region" description="Helical" evidence="5">
    <location>
        <begin position="53"/>
        <end position="79"/>
    </location>
</feature>
<dbReference type="GO" id="GO:0016020">
    <property type="term" value="C:membrane"/>
    <property type="evidence" value="ECO:0007669"/>
    <property type="project" value="UniProtKB-SubCell"/>
</dbReference>
<protein>
    <recommendedName>
        <fullName evidence="6">G-protein coupled receptors family 1 profile domain-containing protein</fullName>
    </recommendedName>
</protein>
<keyword evidence="3 5" id="KW-1133">Transmembrane helix</keyword>
<comment type="caution">
    <text evidence="7">The sequence shown here is derived from an EMBL/GenBank/DDBJ whole genome shotgun (WGS) entry which is preliminary data.</text>
</comment>
<sequence>MSSEIDYIKSLVSAQTYLFQFGGAFLICIGSIGCIFNLIIFSKKNLRKNPCSVYFIAYNIVNLSIMCVHLSQTMLTYGYGISTSTWSNSFCRFVYFDAYVVDILSAFYLILASVDRMLFTSRNARIRRHSNHRVA</sequence>
<evidence type="ECO:0000256" key="5">
    <source>
        <dbReference type="SAM" id="Phobius"/>
    </source>
</evidence>
<keyword evidence="4 5" id="KW-0472">Membrane</keyword>
<accession>A0A820LZF5</accession>
<dbReference type="AlphaFoldDB" id="A0A820LZF5"/>
<evidence type="ECO:0000256" key="1">
    <source>
        <dbReference type="ARBA" id="ARBA00004370"/>
    </source>
</evidence>
<dbReference type="InterPro" id="IPR017452">
    <property type="entry name" value="GPCR_Rhodpsn_7TM"/>
</dbReference>
<feature type="non-terminal residue" evidence="7">
    <location>
        <position position="135"/>
    </location>
</feature>
<dbReference type="Gene3D" id="1.20.1070.10">
    <property type="entry name" value="Rhodopsin 7-helix transmembrane proteins"/>
    <property type="match status" value="1"/>
</dbReference>
<evidence type="ECO:0000256" key="2">
    <source>
        <dbReference type="ARBA" id="ARBA00022692"/>
    </source>
</evidence>
<organism evidence="7 8">
    <name type="scientific">Adineta steineri</name>
    <dbReference type="NCBI Taxonomy" id="433720"/>
    <lineage>
        <taxon>Eukaryota</taxon>
        <taxon>Metazoa</taxon>
        <taxon>Spiralia</taxon>
        <taxon>Gnathifera</taxon>
        <taxon>Rotifera</taxon>
        <taxon>Eurotatoria</taxon>
        <taxon>Bdelloidea</taxon>
        <taxon>Adinetida</taxon>
        <taxon>Adinetidae</taxon>
        <taxon>Adineta</taxon>
    </lineage>
</organism>
<name>A0A820LZF5_9BILA</name>
<evidence type="ECO:0000259" key="6">
    <source>
        <dbReference type="PROSITE" id="PS50262"/>
    </source>
</evidence>
<evidence type="ECO:0000256" key="3">
    <source>
        <dbReference type="ARBA" id="ARBA00022989"/>
    </source>
</evidence>
<evidence type="ECO:0000313" key="7">
    <source>
        <dbReference type="EMBL" id="CAF4365098.1"/>
    </source>
</evidence>
<feature type="transmembrane region" description="Helical" evidence="5">
    <location>
        <begin position="17"/>
        <end position="41"/>
    </location>
</feature>
<dbReference type="SUPFAM" id="SSF81321">
    <property type="entry name" value="Family A G protein-coupled receptor-like"/>
    <property type="match status" value="1"/>
</dbReference>
<gene>
    <name evidence="7" type="ORF">OKA104_LOCUS49537</name>
</gene>
<keyword evidence="2 5" id="KW-0812">Transmembrane</keyword>
<dbReference type="EMBL" id="CAJOAY010023319">
    <property type="protein sequence ID" value="CAF4365098.1"/>
    <property type="molecule type" value="Genomic_DNA"/>
</dbReference>
<feature type="transmembrane region" description="Helical" evidence="5">
    <location>
        <begin position="99"/>
        <end position="119"/>
    </location>
</feature>
<proteinExistence type="predicted"/>